<comment type="subcellular location">
    <subcellularLocation>
        <location evidence="2">Secreted</location>
    </subcellularLocation>
</comment>
<organism evidence="13 14">
    <name type="scientific">Alteriqipengyuania abyssalis</name>
    <dbReference type="NCBI Taxonomy" id="2860200"/>
    <lineage>
        <taxon>Bacteria</taxon>
        <taxon>Pseudomonadati</taxon>
        <taxon>Pseudomonadota</taxon>
        <taxon>Alphaproteobacteria</taxon>
        <taxon>Sphingomonadales</taxon>
        <taxon>Erythrobacteraceae</taxon>
        <taxon>Alteriqipengyuania</taxon>
    </lineage>
</organism>
<evidence type="ECO:0000313" key="14">
    <source>
        <dbReference type="Proteomes" id="UP000759298"/>
    </source>
</evidence>
<dbReference type="Gene3D" id="2.60.120.380">
    <property type="match status" value="1"/>
</dbReference>
<reference evidence="13 14" key="1">
    <citation type="submission" date="2021-07" db="EMBL/GenBank/DDBJ databases">
        <title>Alteriqipengyuania abyssalis NZ-12B nov, sp.nov isolated from deep sea sponge in pacific ocean.</title>
        <authorList>
            <person name="Tareen S."/>
            <person name="Wink J."/>
        </authorList>
    </citation>
    <scope>NUCLEOTIDE SEQUENCE [LARGE SCALE GENOMIC DNA]</scope>
    <source>
        <strain evidence="13 14">NZ-12B</strain>
    </source>
</reference>
<keyword evidence="8" id="KW-0677">Repeat</keyword>
<dbReference type="SUPFAM" id="SSF69318">
    <property type="entry name" value="Integrin alpha N-terminal domain"/>
    <property type="match status" value="1"/>
</dbReference>
<dbReference type="Pfam" id="PF04151">
    <property type="entry name" value="PPC"/>
    <property type="match status" value="1"/>
</dbReference>
<name>A0ABS7PBL9_9SPHN</name>
<evidence type="ECO:0000256" key="5">
    <source>
        <dbReference type="ARBA" id="ARBA00022670"/>
    </source>
</evidence>
<feature type="compositionally biased region" description="Polar residues" evidence="11">
    <location>
        <begin position="8"/>
        <end position="19"/>
    </location>
</feature>
<feature type="domain" description="Peptidase metallopeptidase" evidence="12">
    <location>
        <begin position="142"/>
        <end position="284"/>
    </location>
</feature>
<evidence type="ECO:0000256" key="2">
    <source>
        <dbReference type="ARBA" id="ARBA00004613"/>
    </source>
</evidence>
<sequence>MPDGVLGSTATTTNVSVPGTYSGEAIDTSGDHDWYRVFLTAGQTYSFTTSAPQSGSGVDTILTLRDANGNQIATNDDIAYPGNTYSEIRFTATTSGGYYLDVGAYSTGTGGYTLTTALAEALPIFTNDQISDQLTSGYWGGSTRRWNVVPGGTITVNLTGLTAEGQFLAREALNLWTDVTGINFSEITTSAQITFDDNESGAFAGGSTSNGFFTGNSRVNVSTDWLTNYGTTLNTYSFQTYIHEIGHALGLGHGGNYNGSANYPADALYQNDSWNTTIMSYFSPGENTYFSQQGFTYQYTITPMVADIISTNGGLYASYAGTRTGDTTYGFNNTSGRAVYDASVNANATVAIIDHGGIDTLDYSFTNASYTQLINLNPEVFGNTRGRVGNLVIARGTVIENAIGGAGVDTIIGNSADNILRGNAGNDTIDGGLGTDTAVFSGNRADYTITNLSGGRVQVSGTDGTDTLTGIERLMFDDMVLGRSGASFGNATQAYAGFGYSQSAGAWSDDTTYPRIAQDMNGDGRADLVGFGGDGVYVALSNGSGGFGNAFLAYNSFGASQTGGGWSSNDVYPRTIADVNGDGRVDLIGFGSAGVYVALGQAPSGGQQLAFGDVALVYNGFGASDAAGGWTNDSTYPRTVADVNGDGRADLIGFGAAGVYVSLGQANGTFGATNLALNGFGASDSGGGWSSVDRFPRQIADVNGDGRADIVGFGGNGAYVSLGQADGTFGSTILGIAGFGYSAAGGGWASDDTYPRRVADVNGDGYADIVGFGSGGAFVSLSQGDGTFASPILAIASYGASDAAGGWTSNDRFVRTIADVDGDGIGDIVGFGGDWTYVSYGGSDFTQVQATSGELQFAAEAAANEANLANRGIEIEPDLTIPIEQYSGCPCGGAACSHGYDDAVAALQNLGEGDGAFVAENPADVFYPVADYVPSQAVEGIMFADGNFAAPGMMFMGGGRGGMIDPDPVLIY</sequence>
<dbReference type="SUPFAM" id="SSF55486">
    <property type="entry name" value="Metalloproteases ('zincins'), catalytic domain"/>
    <property type="match status" value="1"/>
</dbReference>
<dbReference type="Pfam" id="PF08548">
    <property type="entry name" value="Peptidase_M10_C"/>
    <property type="match status" value="1"/>
</dbReference>
<proteinExistence type="inferred from homology"/>
<comment type="caution">
    <text evidence="13">The sequence shown here is derived from an EMBL/GenBank/DDBJ whole genome shotgun (WGS) entry which is preliminary data.</text>
</comment>
<evidence type="ECO:0000256" key="6">
    <source>
        <dbReference type="ARBA" id="ARBA00022723"/>
    </source>
</evidence>
<evidence type="ECO:0000256" key="11">
    <source>
        <dbReference type="SAM" id="MobiDB-lite"/>
    </source>
</evidence>
<dbReference type="InterPro" id="IPR011049">
    <property type="entry name" value="Serralysin-like_metalloprot_C"/>
</dbReference>
<feature type="region of interest" description="Disordered" evidence="11">
    <location>
        <begin position="1"/>
        <end position="23"/>
    </location>
</feature>
<dbReference type="Pfam" id="PF13517">
    <property type="entry name" value="FG-GAP_3"/>
    <property type="match status" value="2"/>
</dbReference>
<evidence type="ECO:0000313" key="13">
    <source>
        <dbReference type="EMBL" id="MBY8335650.1"/>
    </source>
</evidence>
<dbReference type="Gene3D" id="3.40.390.10">
    <property type="entry name" value="Collagenase (Catalytic Domain)"/>
    <property type="match status" value="1"/>
</dbReference>
<dbReference type="Pfam" id="PF00413">
    <property type="entry name" value="Peptidase_M10"/>
    <property type="match status" value="1"/>
</dbReference>
<dbReference type="InterPro" id="IPR013858">
    <property type="entry name" value="Peptidase_M10B_C"/>
</dbReference>
<evidence type="ECO:0000256" key="7">
    <source>
        <dbReference type="ARBA" id="ARBA00022729"/>
    </source>
</evidence>
<dbReference type="Pfam" id="PF00353">
    <property type="entry name" value="HemolysinCabind"/>
    <property type="match status" value="1"/>
</dbReference>
<dbReference type="InterPro" id="IPR028994">
    <property type="entry name" value="Integrin_alpha_N"/>
</dbReference>
<dbReference type="InterPro" id="IPR006026">
    <property type="entry name" value="Peptidase_Metallo"/>
</dbReference>
<comment type="cofactor">
    <cofactor evidence="1">
        <name>Ca(2+)</name>
        <dbReference type="ChEBI" id="CHEBI:29108"/>
    </cofactor>
</comment>
<evidence type="ECO:0000259" key="12">
    <source>
        <dbReference type="SMART" id="SM00235"/>
    </source>
</evidence>
<dbReference type="Proteomes" id="UP000759298">
    <property type="component" value="Unassembled WGS sequence"/>
</dbReference>
<protein>
    <submittedName>
        <fullName evidence="13">VCBS repeat-containing protein</fullName>
    </submittedName>
</protein>
<keyword evidence="6" id="KW-0479">Metal-binding</keyword>
<comment type="similarity">
    <text evidence="3">Belongs to the peptidase M10B family.</text>
</comment>
<dbReference type="InterPro" id="IPR024079">
    <property type="entry name" value="MetalloPept_cat_dom_sf"/>
</dbReference>
<keyword evidence="7" id="KW-0732">Signal</keyword>
<keyword evidence="14" id="KW-1185">Reference proteome</keyword>
<dbReference type="InterPro" id="IPR013517">
    <property type="entry name" value="FG-GAP"/>
</dbReference>
<dbReference type="RefSeq" id="WP_222823430.1">
    <property type="nucleotide sequence ID" value="NZ_JAHWXP010000001.1"/>
</dbReference>
<evidence type="ECO:0000256" key="9">
    <source>
        <dbReference type="ARBA" id="ARBA00022801"/>
    </source>
</evidence>
<evidence type="ECO:0000256" key="4">
    <source>
        <dbReference type="ARBA" id="ARBA00022525"/>
    </source>
</evidence>
<dbReference type="InterPro" id="IPR007280">
    <property type="entry name" value="Peptidase_C_arc/bac"/>
</dbReference>
<evidence type="ECO:0000256" key="1">
    <source>
        <dbReference type="ARBA" id="ARBA00001913"/>
    </source>
</evidence>
<dbReference type="EMBL" id="JAHWXP010000001">
    <property type="protein sequence ID" value="MBY8335650.1"/>
    <property type="molecule type" value="Genomic_DNA"/>
</dbReference>
<evidence type="ECO:0000256" key="3">
    <source>
        <dbReference type="ARBA" id="ARBA00009490"/>
    </source>
</evidence>
<dbReference type="SUPFAM" id="SSF51120">
    <property type="entry name" value="beta-Roll"/>
    <property type="match status" value="1"/>
</dbReference>
<keyword evidence="4" id="KW-0964">Secreted</keyword>
<dbReference type="Gene3D" id="2.130.10.130">
    <property type="entry name" value="Integrin alpha, N-terminal"/>
    <property type="match status" value="1"/>
</dbReference>
<dbReference type="InterPro" id="IPR001343">
    <property type="entry name" value="Hemolysn_Ca-bd"/>
</dbReference>
<evidence type="ECO:0000256" key="10">
    <source>
        <dbReference type="ARBA" id="ARBA00022833"/>
    </source>
</evidence>
<dbReference type="Gene3D" id="2.150.10.10">
    <property type="entry name" value="Serralysin-like metalloprotease, C-terminal"/>
    <property type="match status" value="1"/>
</dbReference>
<keyword evidence="9" id="KW-0378">Hydrolase</keyword>
<keyword evidence="5" id="KW-0645">Protease</keyword>
<evidence type="ECO:0000256" key="8">
    <source>
        <dbReference type="ARBA" id="ARBA00022737"/>
    </source>
</evidence>
<accession>A0ABS7PBL9</accession>
<dbReference type="InterPro" id="IPR001818">
    <property type="entry name" value="Pept_M10_metallopeptidase"/>
</dbReference>
<gene>
    <name evidence="13" type="ORF">KYN89_01180</name>
</gene>
<keyword evidence="10" id="KW-0862">Zinc</keyword>
<dbReference type="SMART" id="SM00235">
    <property type="entry name" value="ZnMc"/>
    <property type="match status" value="1"/>
</dbReference>